<dbReference type="InterPro" id="IPR000572">
    <property type="entry name" value="OxRdtase_Mopterin-bd_dom"/>
</dbReference>
<dbReference type="InterPro" id="IPR001199">
    <property type="entry name" value="Cyt_B5-like_heme/steroid-bd"/>
</dbReference>
<protein>
    <recommendedName>
        <fullName evidence="7">Nitrate reductase [NADPH]</fullName>
        <ecNumber evidence="6">1.7.1.3</ecNumber>
        <ecNumber evidence="5">1.8.3.1</ecNumber>
    </recommendedName>
</protein>
<dbReference type="PANTHER" id="PTHR19372:SF7">
    <property type="entry name" value="SULFITE OXIDASE, MITOCHONDRIAL"/>
    <property type="match status" value="1"/>
</dbReference>
<feature type="domain" description="Cytochrome b5 heme-binding" evidence="17">
    <location>
        <begin position="108"/>
        <end position="186"/>
    </location>
</feature>
<dbReference type="Gene3D" id="3.10.120.10">
    <property type="entry name" value="Cytochrome b5-like heme/steroid binding domain"/>
    <property type="match status" value="1"/>
</dbReference>
<evidence type="ECO:0000256" key="14">
    <source>
        <dbReference type="ARBA" id="ARBA00049155"/>
    </source>
</evidence>
<evidence type="ECO:0000256" key="16">
    <source>
        <dbReference type="SAM" id="Phobius"/>
    </source>
</evidence>
<sequence>MAQPQSRLLSLLLELGRPSRQCLGLTRTRRPRPWTRPLPLDLGHHGQTRSQSQSRPRIPGSRLARPLGLVAGGGLLLTAFVVIYESGFVQASRPAGKAAPDDTRDRSLPRLRLATVREHDGRSAHPWVTHEDKVYDITDWVAAHPGGDVILRAAGGALEPYWAMFAVHGQAYVREILDQYLIGLVDAADLVDGRPRAEHVEDPFAADPVRDGRLITHTDRPRNAETPSAELADRFLTPNELFYVRNHMWVPVVDEAGADDHALTVELPGGEVRRYSLATLRTRFPVHRVAATLQCSGNRRDDMSRHAGRTNGLQWGVGAIGNAEWEGVRLADVLADAGLRVADGGRPAVDPDTYHVHFSGLEAYGASIPLAKALDPRGDVLLAFGMNGAPLPRDHGFPLRAVVPGHVAARSVKWLSRIVVAEEESPSQWQRRDYKSFGPNEGPAPDWDRAPAIQEMPVTSAITRVWVGDRGRGHAAGAGADAGGERGGAAEDEPIAIALQGYAYSGGGRAITRVDVSLDGGRTWDQAELVAEDRPTAPPGTQRHWTWRRWRYRGRLRALPQDEPEGRARRRCATVVVKATDAAYNTQPETHASVYNVRGNLATAWHRVTVCAPCTGPPCTGPPCTGADS</sequence>
<keyword evidence="16" id="KW-0812">Transmembrane</keyword>
<reference evidence="18" key="1">
    <citation type="journal article" date="2023" name="Mol. Plant Microbe Interact.">
        <title>Elucidating the Obligate Nature and Biological Capacity of an Invasive Fungal Corn Pathogen.</title>
        <authorList>
            <person name="MacCready J.S."/>
            <person name="Roggenkamp E.M."/>
            <person name="Gdanetz K."/>
            <person name="Chilvers M.I."/>
        </authorList>
    </citation>
    <scope>NUCLEOTIDE SEQUENCE</scope>
    <source>
        <strain evidence="18">PM02</strain>
    </source>
</reference>
<dbReference type="EC" id="1.8.3.1" evidence="5"/>
<evidence type="ECO:0000256" key="7">
    <source>
        <dbReference type="ARBA" id="ARBA00015499"/>
    </source>
</evidence>
<evidence type="ECO:0000256" key="12">
    <source>
        <dbReference type="ARBA" id="ARBA00023004"/>
    </source>
</evidence>
<evidence type="ECO:0000256" key="13">
    <source>
        <dbReference type="ARBA" id="ARBA00023128"/>
    </source>
</evidence>
<dbReference type="InterPro" id="IPR008335">
    <property type="entry name" value="Mopterin_OxRdtase_euk"/>
</dbReference>
<evidence type="ECO:0000313" key="18">
    <source>
        <dbReference type="EMBL" id="KAK2068150.1"/>
    </source>
</evidence>
<dbReference type="Gene3D" id="2.60.40.650">
    <property type="match status" value="1"/>
</dbReference>
<evidence type="ECO:0000256" key="10">
    <source>
        <dbReference type="ARBA" id="ARBA00022723"/>
    </source>
</evidence>
<comment type="cofactor">
    <cofactor evidence="1">
        <name>Mo-molybdopterin</name>
        <dbReference type="ChEBI" id="CHEBI:71302"/>
    </cofactor>
</comment>
<dbReference type="InterPro" id="IPR014756">
    <property type="entry name" value="Ig_E-set"/>
</dbReference>
<dbReference type="PROSITE" id="PS50255">
    <property type="entry name" value="CYTOCHROME_B5_2"/>
    <property type="match status" value="1"/>
</dbReference>
<dbReference type="GO" id="GO:0030151">
    <property type="term" value="F:molybdenum ion binding"/>
    <property type="evidence" value="ECO:0007669"/>
    <property type="project" value="InterPro"/>
</dbReference>
<evidence type="ECO:0000259" key="17">
    <source>
        <dbReference type="PROSITE" id="PS50255"/>
    </source>
</evidence>
<evidence type="ECO:0000313" key="19">
    <source>
        <dbReference type="Proteomes" id="UP001217918"/>
    </source>
</evidence>
<proteinExistence type="predicted"/>
<dbReference type="GO" id="GO:0050464">
    <property type="term" value="F:nitrate reductase (NADPH) activity"/>
    <property type="evidence" value="ECO:0007669"/>
    <property type="project" value="UniProtKB-EC"/>
</dbReference>
<comment type="caution">
    <text evidence="18">The sequence shown here is derived from an EMBL/GenBank/DDBJ whole genome shotgun (WGS) entry which is preliminary data.</text>
</comment>
<keyword evidence="11" id="KW-0560">Oxidoreductase</keyword>
<accession>A0AAD9I0C5</accession>
<keyword evidence="13" id="KW-0496">Mitochondrion</keyword>
<evidence type="ECO:0000256" key="4">
    <source>
        <dbReference type="ARBA" id="ARBA00004971"/>
    </source>
</evidence>
<dbReference type="InterPro" id="IPR036374">
    <property type="entry name" value="OxRdtase_Mopterin-bd_sf"/>
</dbReference>
<dbReference type="GO" id="GO:0043546">
    <property type="term" value="F:molybdopterin cofactor binding"/>
    <property type="evidence" value="ECO:0007669"/>
    <property type="project" value="TreeGrafter"/>
</dbReference>
<evidence type="ECO:0000256" key="8">
    <source>
        <dbReference type="ARBA" id="ARBA00022505"/>
    </source>
</evidence>
<evidence type="ECO:0000256" key="6">
    <source>
        <dbReference type="ARBA" id="ARBA00012673"/>
    </source>
</evidence>
<organism evidence="18 19">
    <name type="scientific">Phyllachora maydis</name>
    <dbReference type="NCBI Taxonomy" id="1825666"/>
    <lineage>
        <taxon>Eukaryota</taxon>
        <taxon>Fungi</taxon>
        <taxon>Dikarya</taxon>
        <taxon>Ascomycota</taxon>
        <taxon>Pezizomycotina</taxon>
        <taxon>Sordariomycetes</taxon>
        <taxon>Sordariomycetidae</taxon>
        <taxon>Phyllachorales</taxon>
        <taxon>Phyllachoraceae</taxon>
        <taxon>Phyllachora</taxon>
    </lineage>
</organism>
<dbReference type="Pfam" id="PF03404">
    <property type="entry name" value="Mo-co_dimer"/>
    <property type="match status" value="1"/>
</dbReference>
<dbReference type="SUPFAM" id="SSF81296">
    <property type="entry name" value="E set domains"/>
    <property type="match status" value="1"/>
</dbReference>
<evidence type="ECO:0000256" key="9">
    <source>
        <dbReference type="ARBA" id="ARBA00022617"/>
    </source>
</evidence>
<evidence type="ECO:0000256" key="1">
    <source>
        <dbReference type="ARBA" id="ARBA00001924"/>
    </source>
</evidence>
<comment type="catalytic activity">
    <reaction evidence="14">
        <text>nitrite + NADP(+) + H2O = nitrate + NADPH + H(+)</text>
        <dbReference type="Rhea" id="RHEA:19061"/>
        <dbReference type="ChEBI" id="CHEBI:15377"/>
        <dbReference type="ChEBI" id="CHEBI:15378"/>
        <dbReference type="ChEBI" id="CHEBI:16301"/>
        <dbReference type="ChEBI" id="CHEBI:17632"/>
        <dbReference type="ChEBI" id="CHEBI:57783"/>
        <dbReference type="ChEBI" id="CHEBI:58349"/>
        <dbReference type="EC" id="1.7.1.3"/>
    </reaction>
</comment>
<dbReference type="PANTHER" id="PTHR19372">
    <property type="entry name" value="SULFITE REDUCTASE"/>
    <property type="match status" value="1"/>
</dbReference>
<dbReference type="SUPFAM" id="SSF56524">
    <property type="entry name" value="Oxidoreductase molybdopterin-binding domain"/>
    <property type="match status" value="1"/>
</dbReference>
<dbReference type="GO" id="GO:0008482">
    <property type="term" value="F:sulfite oxidase activity"/>
    <property type="evidence" value="ECO:0007669"/>
    <property type="project" value="UniProtKB-EC"/>
</dbReference>
<evidence type="ECO:0000256" key="2">
    <source>
        <dbReference type="ARBA" id="ARBA00001970"/>
    </source>
</evidence>
<keyword evidence="16" id="KW-0472">Membrane</keyword>
<keyword evidence="12" id="KW-0408">Iron</keyword>
<dbReference type="GO" id="GO:0020037">
    <property type="term" value="F:heme binding"/>
    <property type="evidence" value="ECO:0007669"/>
    <property type="project" value="TreeGrafter"/>
</dbReference>
<dbReference type="FunFam" id="3.90.420.10:FF:000002">
    <property type="entry name" value="sulfite oxidase, mitochondrial"/>
    <property type="match status" value="1"/>
</dbReference>
<keyword evidence="16" id="KW-1133">Transmembrane helix</keyword>
<evidence type="ECO:0000256" key="15">
    <source>
        <dbReference type="SAM" id="MobiDB-lite"/>
    </source>
</evidence>
<dbReference type="Pfam" id="PF00174">
    <property type="entry name" value="Oxidored_molyb"/>
    <property type="match status" value="1"/>
</dbReference>
<gene>
    <name evidence="18" type="ORF">P8C59_002810</name>
</gene>
<dbReference type="GO" id="GO:0006790">
    <property type="term" value="P:sulfur compound metabolic process"/>
    <property type="evidence" value="ECO:0007669"/>
    <property type="project" value="TreeGrafter"/>
</dbReference>
<dbReference type="AlphaFoldDB" id="A0AAD9I0C5"/>
<dbReference type="GO" id="GO:0005758">
    <property type="term" value="C:mitochondrial intermembrane space"/>
    <property type="evidence" value="ECO:0007669"/>
    <property type="project" value="UniProtKB-SubCell"/>
</dbReference>
<dbReference type="Proteomes" id="UP001217918">
    <property type="component" value="Unassembled WGS sequence"/>
</dbReference>
<dbReference type="Pfam" id="PF00173">
    <property type="entry name" value="Cyt-b5"/>
    <property type="match status" value="1"/>
</dbReference>
<comment type="cofactor">
    <cofactor evidence="2">
        <name>heme b</name>
        <dbReference type="ChEBI" id="CHEBI:60344"/>
    </cofactor>
</comment>
<evidence type="ECO:0000256" key="3">
    <source>
        <dbReference type="ARBA" id="ARBA00004569"/>
    </source>
</evidence>
<keyword evidence="9" id="KW-0349">Heme</keyword>
<evidence type="ECO:0000256" key="11">
    <source>
        <dbReference type="ARBA" id="ARBA00023002"/>
    </source>
</evidence>
<feature type="transmembrane region" description="Helical" evidence="16">
    <location>
        <begin position="63"/>
        <end position="84"/>
    </location>
</feature>
<dbReference type="Gene3D" id="3.90.420.10">
    <property type="entry name" value="Oxidoreductase, molybdopterin-binding domain"/>
    <property type="match status" value="1"/>
</dbReference>
<dbReference type="InterPro" id="IPR036400">
    <property type="entry name" value="Cyt_B5-like_heme/steroid_sf"/>
</dbReference>
<dbReference type="SUPFAM" id="SSF55856">
    <property type="entry name" value="Cytochrome b5-like heme/steroid binding domain"/>
    <property type="match status" value="1"/>
</dbReference>
<dbReference type="InterPro" id="IPR005066">
    <property type="entry name" value="MoCF_OxRdtse_dimer"/>
</dbReference>
<dbReference type="PRINTS" id="PR00407">
    <property type="entry name" value="EUMOPTERIN"/>
</dbReference>
<keyword evidence="8" id="KW-0500">Molybdenum</keyword>
<evidence type="ECO:0000256" key="5">
    <source>
        <dbReference type="ARBA" id="ARBA00012505"/>
    </source>
</evidence>
<keyword evidence="19" id="KW-1185">Reference proteome</keyword>
<feature type="region of interest" description="Disordered" evidence="15">
    <location>
        <begin position="23"/>
        <end position="60"/>
    </location>
</feature>
<dbReference type="SMART" id="SM01117">
    <property type="entry name" value="Cyt-b5"/>
    <property type="match status" value="1"/>
</dbReference>
<keyword evidence="10" id="KW-0479">Metal-binding</keyword>
<comment type="subcellular location">
    <subcellularLocation>
        <location evidence="3">Mitochondrion intermembrane space</location>
    </subcellularLocation>
</comment>
<dbReference type="FunFam" id="3.10.120.10:FF:000007">
    <property type="entry name" value="Sulfite oxidase, mitochondrial"/>
    <property type="match status" value="1"/>
</dbReference>
<comment type="pathway">
    <text evidence="4">Energy metabolism; sulfur metabolism.</text>
</comment>
<name>A0AAD9I0C5_9PEZI</name>
<dbReference type="EC" id="1.7.1.3" evidence="6"/>
<dbReference type="EMBL" id="JAQQPM010000002">
    <property type="protein sequence ID" value="KAK2068150.1"/>
    <property type="molecule type" value="Genomic_DNA"/>
</dbReference>